<dbReference type="EMBL" id="GL349442">
    <property type="protein sequence ID" value="KNC46378.1"/>
    <property type="molecule type" value="Genomic_DNA"/>
</dbReference>
<organism evidence="2 3">
    <name type="scientific">Thecamonas trahens ATCC 50062</name>
    <dbReference type="NCBI Taxonomy" id="461836"/>
    <lineage>
        <taxon>Eukaryota</taxon>
        <taxon>Apusozoa</taxon>
        <taxon>Apusomonadida</taxon>
        <taxon>Apusomonadidae</taxon>
        <taxon>Thecamonas</taxon>
    </lineage>
</organism>
<dbReference type="InterPro" id="IPR000008">
    <property type="entry name" value="C2_dom"/>
</dbReference>
<name>A0A0L0D4Z9_THETB</name>
<dbReference type="InterPro" id="IPR035892">
    <property type="entry name" value="C2_domain_sf"/>
</dbReference>
<evidence type="ECO:0000259" key="1">
    <source>
        <dbReference type="PROSITE" id="PS50004"/>
    </source>
</evidence>
<dbReference type="PROSITE" id="PS50004">
    <property type="entry name" value="C2"/>
    <property type="match status" value="1"/>
</dbReference>
<dbReference type="GeneID" id="25562482"/>
<dbReference type="RefSeq" id="XP_013760671.1">
    <property type="nucleotide sequence ID" value="XM_013905217.1"/>
</dbReference>
<dbReference type="Gene3D" id="2.60.40.150">
    <property type="entry name" value="C2 domain"/>
    <property type="match status" value="1"/>
</dbReference>
<feature type="domain" description="C2" evidence="1">
    <location>
        <begin position="14"/>
        <end position="143"/>
    </location>
</feature>
<evidence type="ECO:0000313" key="2">
    <source>
        <dbReference type="EMBL" id="KNC46378.1"/>
    </source>
</evidence>
<keyword evidence="3" id="KW-1185">Reference proteome</keyword>
<proteinExistence type="predicted"/>
<dbReference type="Proteomes" id="UP000054408">
    <property type="component" value="Unassembled WGS sequence"/>
</dbReference>
<dbReference type="Pfam" id="PF00168">
    <property type="entry name" value="C2"/>
    <property type="match status" value="1"/>
</dbReference>
<sequence length="162" mass="18157">MSAEDPFGDAPAAEFDGGTIPVMKLKDPEPGNGLQMRFSLDDIPKMDLLGKSDPQLLVFLMDHDEHWILYGKTEWQKDKTSAVFDTPVTIPIDDEFKEVKIQAWDLDKFKPDQIDVMSNHDLIGTVTINIRKLVDKPEYSTALYNSKLSGDAGQLTISSTRV</sequence>
<accession>A0A0L0D4Z9</accession>
<dbReference type="AlphaFoldDB" id="A0A0L0D4Z9"/>
<dbReference type="OrthoDB" id="67700at2759"/>
<dbReference type="SUPFAM" id="SSF49562">
    <property type="entry name" value="C2 domain (Calcium/lipid-binding domain, CaLB)"/>
    <property type="match status" value="1"/>
</dbReference>
<reference evidence="2 3" key="1">
    <citation type="submission" date="2010-05" db="EMBL/GenBank/DDBJ databases">
        <title>The Genome Sequence of Thecamonas trahens ATCC 50062.</title>
        <authorList>
            <consortium name="The Broad Institute Genome Sequencing Platform"/>
            <person name="Russ C."/>
            <person name="Cuomo C."/>
            <person name="Shea T."/>
            <person name="Young S.K."/>
            <person name="Zeng Q."/>
            <person name="Koehrsen M."/>
            <person name="Haas B."/>
            <person name="Borodovsky M."/>
            <person name="Guigo R."/>
            <person name="Alvarado L."/>
            <person name="Berlin A."/>
            <person name="Bochicchio J."/>
            <person name="Borenstein D."/>
            <person name="Chapman S."/>
            <person name="Chen Z."/>
            <person name="Freedman E."/>
            <person name="Gellesch M."/>
            <person name="Goldberg J."/>
            <person name="Griggs A."/>
            <person name="Gujja S."/>
            <person name="Heilman E."/>
            <person name="Heiman D."/>
            <person name="Hepburn T."/>
            <person name="Howarth C."/>
            <person name="Jen D."/>
            <person name="Larson L."/>
            <person name="Mehta T."/>
            <person name="Park D."/>
            <person name="Pearson M."/>
            <person name="Roberts A."/>
            <person name="Saif S."/>
            <person name="Shenoy N."/>
            <person name="Sisk P."/>
            <person name="Stolte C."/>
            <person name="Sykes S."/>
            <person name="Thomson T."/>
            <person name="Walk T."/>
            <person name="White J."/>
            <person name="Yandava C."/>
            <person name="Burger G."/>
            <person name="Gray M.W."/>
            <person name="Holland P.W.H."/>
            <person name="King N."/>
            <person name="Lang F.B.F."/>
            <person name="Roger A.J."/>
            <person name="Ruiz-Trillo I."/>
            <person name="Lander E."/>
            <person name="Nusbaum C."/>
        </authorList>
    </citation>
    <scope>NUCLEOTIDE SEQUENCE [LARGE SCALE GENOMIC DNA]</scope>
    <source>
        <strain evidence="2 3">ATCC 50062</strain>
    </source>
</reference>
<evidence type="ECO:0000313" key="3">
    <source>
        <dbReference type="Proteomes" id="UP000054408"/>
    </source>
</evidence>
<gene>
    <name evidence="2" type="ORF">AMSG_02830</name>
</gene>
<protein>
    <recommendedName>
        <fullName evidence="1">C2 domain-containing protein</fullName>
    </recommendedName>
</protein>